<dbReference type="PANTHER" id="PTHR30625">
    <property type="entry name" value="PROTEIN TOLQ"/>
    <property type="match status" value="1"/>
</dbReference>
<dbReference type="InterPro" id="IPR050790">
    <property type="entry name" value="ExbB/TolQ_transport"/>
</dbReference>
<keyword evidence="5 7" id="KW-0472">Membrane</keyword>
<dbReference type="Proteomes" id="UP000245708">
    <property type="component" value="Unassembled WGS sequence"/>
</dbReference>
<keyword evidence="10" id="KW-1185">Reference proteome</keyword>
<evidence type="ECO:0000313" key="10">
    <source>
        <dbReference type="Proteomes" id="UP000245708"/>
    </source>
</evidence>
<dbReference type="InterPro" id="IPR002898">
    <property type="entry name" value="MotA_ExbB_proton_chnl"/>
</dbReference>
<evidence type="ECO:0000256" key="6">
    <source>
        <dbReference type="RuleBase" id="RU004057"/>
    </source>
</evidence>
<keyword evidence="6" id="KW-0653">Protein transport</keyword>
<evidence type="ECO:0000259" key="8">
    <source>
        <dbReference type="Pfam" id="PF01618"/>
    </source>
</evidence>
<dbReference type="GO" id="GO:0017038">
    <property type="term" value="P:protein import"/>
    <property type="evidence" value="ECO:0007669"/>
    <property type="project" value="TreeGrafter"/>
</dbReference>
<gene>
    <name evidence="9" type="ORF">C7455_110107</name>
</gene>
<feature type="transmembrane region" description="Helical" evidence="7">
    <location>
        <begin position="20"/>
        <end position="41"/>
    </location>
</feature>
<proteinExistence type="inferred from homology"/>
<keyword evidence="6" id="KW-0813">Transport</keyword>
<accession>A0A316GE10</accession>
<dbReference type="OrthoDB" id="4045at2"/>
<dbReference type="Pfam" id="PF01618">
    <property type="entry name" value="MotA_ExbB"/>
    <property type="match status" value="1"/>
</dbReference>
<sequence>MTGLGDLPDRLSALADLGGPVLLILLALSIVVLACVLWKLWQFRALGVGRHTQILRAMAALDAGDRRGAATALAQSPNHLAPVLTAALQGDADAKPRLIAMAEARLAEVARGFRLLDSIAQVAPLLGLFGTVLGMIDAFRALQAAGDVVDPSILAGGIWVALLTTAAGLAVAMPTTLALGYFESRAAQERARIDLALETLCHPMRAAQPGPVSPTYPLQTVYAHVP</sequence>
<dbReference type="RefSeq" id="WP_109670288.1">
    <property type="nucleotide sequence ID" value="NZ_QGGW01000010.1"/>
</dbReference>
<dbReference type="AlphaFoldDB" id="A0A316GE10"/>
<name>A0A316GE10_9RHOB</name>
<keyword evidence="4 7" id="KW-1133">Transmembrane helix</keyword>
<reference evidence="9 10" key="1">
    <citation type="submission" date="2018-05" db="EMBL/GenBank/DDBJ databases">
        <title>Genomic Encyclopedia of Type Strains, Phase IV (KMG-IV): sequencing the most valuable type-strain genomes for metagenomic binning, comparative biology and taxonomic classification.</title>
        <authorList>
            <person name="Goeker M."/>
        </authorList>
    </citation>
    <scope>NUCLEOTIDE SEQUENCE [LARGE SCALE GENOMIC DNA]</scope>
    <source>
        <strain evidence="9 10">DSM 16097</strain>
    </source>
</reference>
<evidence type="ECO:0000256" key="1">
    <source>
        <dbReference type="ARBA" id="ARBA00004651"/>
    </source>
</evidence>
<evidence type="ECO:0000313" key="9">
    <source>
        <dbReference type="EMBL" id="PWK58166.1"/>
    </source>
</evidence>
<dbReference type="EMBL" id="QGGW01000010">
    <property type="protein sequence ID" value="PWK58166.1"/>
    <property type="molecule type" value="Genomic_DNA"/>
</dbReference>
<evidence type="ECO:0000256" key="7">
    <source>
        <dbReference type="SAM" id="Phobius"/>
    </source>
</evidence>
<feature type="transmembrane region" description="Helical" evidence="7">
    <location>
        <begin position="115"/>
        <end position="136"/>
    </location>
</feature>
<evidence type="ECO:0000256" key="2">
    <source>
        <dbReference type="ARBA" id="ARBA00022475"/>
    </source>
</evidence>
<dbReference type="GO" id="GO:0005886">
    <property type="term" value="C:plasma membrane"/>
    <property type="evidence" value="ECO:0007669"/>
    <property type="project" value="UniProtKB-SubCell"/>
</dbReference>
<feature type="domain" description="MotA/TolQ/ExbB proton channel" evidence="8">
    <location>
        <begin position="97"/>
        <end position="193"/>
    </location>
</feature>
<comment type="subcellular location">
    <subcellularLocation>
        <location evidence="1">Cell membrane</location>
        <topology evidence="1">Multi-pass membrane protein</topology>
    </subcellularLocation>
    <subcellularLocation>
        <location evidence="6">Membrane</location>
        <topology evidence="6">Multi-pass membrane protein</topology>
    </subcellularLocation>
</comment>
<protein>
    <submittedName>
        <fullName evidence="9">Outer membrane transport energization protein ExbB</fullName>
    </submittedName>
</protein>
<evidence type="ECO:0000256" key="5">
    <source>
        <dbReference type="ARBA" id="ARBA00023136"/>
    </source>
</evidence>
<comment type="similarity">
    <text evidence="6">Belongs to the exbB/tolQ family.</text>
</comment>
<keyword evidence="2" id="KW-1003">Cell membrane</keyword>
<feature type="transmembrane region" description="Helical" evidence="7">
    <location>
        <begin position="156"/>
        <end position="182"/>
    </location>
</feature>
<comment type="caution">
    <text evidence="9">The sequence shown here is derived from an EMBL/GenBank/DDBJ whole genome shotgun (WGS) entry which is preliminary data.</text>
</comment>
<dbReference type="PANTHER" id="PTHR30625:SF17">
    <property type="entry name" value="TOLQ-RELATED"/>
    <property type="match status" value="1"/>
</dbReference>
<evidence type="ECO:0000256" key="4">
    <source>
        <dbReference type="ARBA" id="ARBA00022989"/>
    </source>
</evidence>
<organism evidence="9 10">
    <name type="scientific">Roseicyclus mahoneyensis</name>
    <dbReference type="NCBI Taxonomy" id="164332"/>
    <lineage>
        <taxon>Bacteria</taxon>
        <taxon>Pseudomonadati</taxon>
        <taxon>Pseudomonadota</taxon>
        <taxon>Alphaproteobacteria</taxon>
        <taxon>Rhodobacterales</taxon>
        <taxon>Roseobacteraceae</taxon>
        <taxon>Roseicyclus</taxon>
    </lineage>
</organism>
<evidence type="ECO:0000256" key="3">
    <source>
        <dbReference type="ARBA" id="ARBA00022692"/>
    </source>
</evidence>
<keyword evidence="3 7" id="KW-0812">Transmembrane</keyword>